<evidence type="ECO:0000256" key="3">
    <source>
        <dbReference type="ARBA" id="ARBA00009655"/>
    </source>
</evidence>
<dbReference type="GO" id="GO:0045227">
    <property type="term" value="P:capsule polysaccharide biosynthetic process"/>
    <property type="evidence" value="ECO:0007669"/>
    <property type="project" value="UniProtKB-UniPathway"/>
</dbReference>
<dbReference type="UniPathway" id="UPA00963"/>
<keyword evidence="10 14" id="KW-0472">Membrane</keyword>
<gene>
    <name evidence="17" type="ORF">DIW82_13250</name>
</gene>
<evidence type="ECO:0000256" key="5">
    <source>
        <dbReference type="ARBA" id="ARBA00020482"/>
    </source>
</evidence>
<evidence type="ECO:0000256" key="4">
    <source>
        <dbReference type="ARBA" id="ARBA00012037"/>
    </source>
</evidence>
<evidence type="ECO:0000256" key="11">
    <source>
        <dbReference type="ARBA" id="ARBA00033184"/>
    </source>
</evidence>
<feature type="transmembrane region" description="Helical" evidence="14">
    <location>
        <begin position="386"/>
        <end position="405"/>
    </location>
</feature>
<feature type="transmembrane region" description="Helical" evidence="14">
    <location>
        <begin position="198"/>
        <end position="216"/>
    </location>
</feature>
<protein>
    <recommendedName>
        <fullName evidence="5">Galactan 5-O-arabinofuranosyltransferase</fullName>
        <ecNumber evidence="4">2.4.2.46</ecNumber>
    </recommendedName>
    <alternativeName>
        <fullName evidence="11">Arabinofuranosyltransferase AftA</fullName>
    </alternativeName>
</protein>
<dbReference type="AlphaFoldDB" id="A0A3D4T4P7"/>
<dbReference type="InterPro" id="IPR020963">
    <property type="entry name" value="ArabinofuranosylTrfase_AftA_N"/>
</dbReference>
<keyword evidence="9 14" id="KW-1133">Transmembrane helix</keyword>
<feature type="transmembrane region" description="Helical" evidence="14">
    <location>
        <begin position="94"/>
        <end position="115"/>
    </location>
</feature>
<name>A0A3D4T4P7_9CORY</name>
<dbReference type="InterPro" id="IPR020959">
    <property type="entry name" value="ArabinofuranosylTrfase_AftA_C"/>
</dbReference>
<evidence type="ECO:0000256" key="7">
    <source>
        <dbReference type="ARBA" id="ARBA00022679"/>
    </source>
</evidence>
<evidence type="ECO:0000256" key="9">
    <source>
        <dbReference type="ARBA" id="ARBA00022989"/>
    </source>
</evidence>
<evidence type="ECO:0000259" key="15">
    <source>
        <dbReference type="Pfam" id="PF12249"/>
    </source>
</evidence>
<comment type="subcellular location">
    <subcellularLocation>
        <location evidence="1">Cell membrane</location>
        <topology evidence="1">Multi-pass membrane protein</topology>
    </subcellularLocation>
</comment>
<evidence type="ECO:0000256" key="2">
    <source>
        <dbReference type="ARBA" id="ARBA00004776"/>
    </source>
</evidence>
<feature type="compositionally biased region" description="Low complexity" evidence="13">
    <location>
        <begin position="8"/>
        <end position="36"/>
    </location>
</feature>
<comment type="similarity">
    <text evidence="3">Belongs to the glycosyltransferase 85 family.</text>
</comment>
<feature type="domain" description="Arabinofuranosyltransferase AftA N-terminal" evidence="16">
    <location>
        <begin position="59"/>
        <end position="495"/>
    </location>
</feature>
<dbReference type="EC" id="2.4.2.46" evidence="4"/>
<feature type="transmembrane region" description="Helical" evidence="14">
    <location>
        <begin position="127"/>
        <end position="151"/>
    </location>
</feature>
<dbReference type="GO" id="GO:0016757">
    <property type="term" value="F:glycosyltransferase activity"/>
    <property type="evidence" value="ECO:0007669"/>
    <property type="project" value="InterPro"/>
</dbReference>
<comment type="catalytic activity">
    <reaction evidence="12">
        <text>Adds an alpha-D-arabinofuranosyl group from trans,octacis-decaprenylphospho-beta-D-arabinofuranose at the 5-O-position of the eighth, tenth and twelfth galactofuranose unit of the galactofuranan chain of [beta-D-galactofuranosyl-(1-&gt;5)-beta-D-galactofuranosyl-(1-&gt;6)]14-beta-D-galactofuranosyl-(1-&gt;5)-beta-D-galactofuranosyl-(1-&gt;4)-alpha-L-rhamnopyranosyl-(1-&gt;3)-N-acetyl-alpha-D-glucosaminyl-diphospho-trans,octacis-decaprenol.</text>
        <dbReference type="EC" id="2.4.2.46"/>
    </reaction>
</comment>
<feature type="transmembrane region" description="Helical" evidence="14">
    <location>
        <begin position="480"/>
        <end position="501"/>
    </location>
</feature>
<dbReference type="GO" id="GO:0005886">
    <property type="term" value="C:plasma membrane"/>
    <property type="evidence" value="ECO:0007669"/>
    <property type="project" value="UniProtKB-SubCell"/>
</dbReference>
<dbReference type="STRING" id="863239.GCA_000213935_00086"/>
<evidence type="ECO:0000256" key="14">
    <source>
        <dbReference type="SAM" id="Phobius"/>
    </source>
</evidence>
<feature type="transmembrane region" description="Helical" evidence="14">
    <location>
        <begin position="338"/>
        <end position="356"/>
    </location>
</feature>
<feature type="transmembrane region" description="Helical" evidence="14">
    <location>
        <begin position="244"/>
        <end position="262"/>
    </location>
</feature>
<dbReference type="Proteomes" id="UP000261739">
    <property type="component" value="Unassembled WGS sequence"/>
</dbReference>
<comment type="caution">
    <text evidence="17">The sequence shown here is derived from an EMBL/GenBank/DDBJ whole genome shotgun (WGS) entry which is preliminary data.</text>
</comment>
<dbReference type="EMBL" id="DQID01000337">
    <property type="protein sequence ID" value="HCT15710.1"/>
    <property type="molecule type" value="Genomic_DNA"/>
</dbReference>
<sequence length="686" mass="72810">MTESAENTPPATADTGGTPAGTAAGDTVSTVDTVDPVDTADTAPVAAGGRGRLWSLFWQIVAAGALGGVVTLAAWFVLRHVNLPAFSSSNVTKALASAAGIVVLAVLAAVVFRLLHPRGRSTTTGTGWRHTVAVVLCWLAPAGLVIAALGIPLSATRLYLDGISVDQAFRTQFLTRMADSPGFGDMAYADMPSFYPRLWFLTGGIFAKVVGLSGWAAFQPWALVTLAASCSVLVPVWHRLTGSLPLGAVIATATTAVLLYTAPEEPYSAVVALGMPAALVLTGRAVRGSRPAILGLIIFLGLSANMYTLFTGVAALAVVVIAVAVAVQQHSWAPVGRLIVTGVGSGIIALIGWGPYLKDLLTSEHGSTGRAQHYLPESGTELPTPFFQASIVGVLGLLCIVWMVFRWRRRIVRSLAVGLIVCYAWVLLSMVAPLGGSTLLGFRMELPVALILVTGGMLALDDLRRHGVARAYPQFVTREAAPKVTAVFAVLLSAATAVYVISVPQHLRDHIDLAYTDTDGDAGRGDKMPADSTVYYADIDAALRDRLGDDPAASVVLTDEKNFLSYYPYHAYQAMTAHYANPLGQYEARNAEIEEWTQIDDPAGLTDAMDAAAAEHGWQAPDALVLRGQLTDTGQPDGPLSYRMSDDIYPNDPNVRFRSVDFPAAAFDRGWDLVQVGPFVVAIRER</sequence>
<feature type="transmembrane region" description="Helical" evidence="14">
    <location>
        <begin position="440"/>
        <end position="460"/>
    </location>
</feature>
<dbReference type="Pfam" id="PF12250">
    <property type="entry name" value="AftA_N"/>
    <property type="match status" value="1"/>
</dbReference>
<evidence type="ECO:0000256" key="10">
    <source>
        <dbReference type="ARBA" id="ARBA00023136"/>
    </source>
</evidence>
<proteinExistence type="inferred from homology"/>
<feature type="domain" description="Arabinofuranosyltransferase AftA C-terminal" evidence="15">
    <location>
        <begin position="503"/>
        <end position="684"/>
    </location>
</feature>
<accession>A0A3D4T4P7</accession>
<evidence type="ECO:0000256" key="8">
    <source>
        <dbReference type="ARBA" id="ARBA00022692"/>
    </source>
</evidence>
<keyword evidence="6" id="KW-1003">Cell membrane</keyword>
<feature type="transmembrane region" description="Helical" evidence="14">
    <location>
        <begin position="56"/>
        <end position="78"/>
    </location>
</feature>
<feature type="region of interest" description="Disordered" evidence="13">
    <location>
        <begin position="1"/>
        <end position="36"/>
    </location>
</feature>
<comment type="pathway">
    <text evidence="2">Cell wall biogenesis; cell wall polysaccharide biosynthesis.</text>
</comment>
<evidence type="ECO:0000259" key="16">
    <source>
        <dbReference type="Pfam" id="PF12250"/>
    </source>
</evidence>
<evidence type="ECO:0000256" key="12">
    <source>
        <dbReference type="ARBA" id="ARBA00034030"/>
    </source>
</evidence>
<keyword evidence="7" id="KW-0808">Transferase</keyword>
<dbReference type="GO" id="GO:0044038">
    <property type="term" value="P:cell wall macromolecule biosynthetic process"/>
    <property type="evidence" value="ECO:0007669"/>
    <property type="project" value="InterPro"/>
</dbReference>
<evidence type="ECO:0000256" key="6">
    <source>
        <dbReference type="ARBA" id="ARBA00022475"/>
    </source>
</evidence>
<evidence type="ECO:0000313" key="18">
    <source>
        <dbReference type="Proteomes" id="UP000261739"/>
    </source>
</evidence>
<feature type="transmembrane region" description="Helical" evidence="14">
    <location>
        <begin position="412"/>
        <end position="434"/>
    </location>
</feature>
<reference evidence="17 18" key="1">
    <citation type="journal article" date="2018" name="Nat. Biotechnol.">
        <title>A standardized bacterial taxonomy based on genome phylogeny substantially revises the tree of life.</title>
        <authorList>
            <person name="Parks D.H."/>
            <person name="Chuvochina M."/>
            <person name="Waite D.W."/>
            <person name="Rinke C."/>
            <person name="Skarshewski A."/>
            <person name="Chaumeil P.A."/>
            <person name="Hugenholtz P."/>
        </authorList>
    </citation>
    <scope>NUCLEOTIDE SEQUENCE [LARGE SCALE GENOMIC DNA]</scope>
    <source>
        <strain evidence="17">UBA11247</strain>
    </source>
</reference>
<feature type="transmembrane region" description="Helical" evidence="14">
    <location>
        <begin position="269"/>
        <end position="287"/>
    </location>
</feature>
<evidence type="ECO:0000256" key="13">
    <source>
        <dbReference type="SAM" id="MobiDB-lite"/>
    </source>
</evidence>
<evidence type="ECO:0000256" key="1">
    <source>
        <dbReference type="ARBA" id="ARBA00004651"/>
    </source>
</evidence>
<organism evidence="17 18">
    <name type="scientific">Corynebacterium nuruki</name>
    <dbReference type="NCBI Taxonomy" id="1032851"/>
    <lineage>
        <taxon>Bacteria</taxon>
        <taxon>Bacillati</taxon>
        <taxon>Actinomycetota</taxon>
        <taxon>Actinomycetes</taxon>
        <taxon>Mycobacteriales</taxon>
        <taxon>Corynebacteriaceae</taxon>
        <taxon>Corynebacterium</taxon>
    </lineage>
</organism>
<dbReference type="Pfam" id="PF12249">
    <property type="entry name" value="AftA_C"/>
    <property type="match status" value="1"/>
</dbReference>
<feature type="transmembrane region" description="Helical" evidence="14">
    <location>
        <begin position="293"/>
        <end position="326"/>
    </location>
</feature>
<keyword evidence="8 14" id="KW-0812">Transmembrane</keyword>
<evidence type="ECO:0000313" key="17">
    <source>
        <dbReference type="EMBL" id="HCT15710.1"/>
    </source>
</evidence>